<dbReference type="EMBL" id="BAAAOF010000005">
    <property type="protein sequence ID" value="GAA1935228.1"/>
    <property type="molecule type" value="Genomic_DNA"/>
</dbReference>
<reference evidence="3" key="1">
    <citation type="journal article" date="2019" name="Int. J. Syst. Evol. Microbiol.">
        <title>The Global Catalogue of Microorganisms (GCM) 10K type strain sequencing project: providing services to taxonomists for standard genome sequencing and annotation.</title>
        <authorList>
            <consortium name="The Broad Institute Genomics Platform"/>
            <consortium name="The Broad Institute Genome Sequencing Center for Infectious Disease"/>
            <person name="Wu L."/>
            <person name="Ma J."/>
        </authorList>
    </citation>
    <scope>NUCLEOTIDE SEQUENCE [LARGE SCALE GENOMIC DNA]</scope>
    <source>
        <strain evidence="3">JCM 14900</strain>
    </source>
</reference>
<gene>
    <name evidence="2" type="ORF">GCM10009775_28910</name>
</gene>
<dbReference type="RefSeq" id="WP_248147212.1">
    <property type="nucleotide sequence ID" value="NZ_BAAAOF010000005.1"/>
</dbReference>
<evidence type="ECO:0000313" key="3">
    <source>
        <dbReference type="Proteomes" id="UP001501343"/>
    </source>
</evidence>
<keyword evidence="1" id="KW-0472">Membrane</keyword>
<keyword evidence="1" id="KW-0812">Transmembrane</keyword>
<comment type="caution">
    <text evidence="2">The sequence shown here is derived from an EMBL/GenBank/DDBJ whole genome shotgun (WGS) entry which is preliminary data.</text>
</comment>
<organism evidence="2 3">
    <name type="scientific">Microbacterium aoyamense</name>
    <dbReference type="NCBI Taxonomy" id="344166"/>
    <lineage>
        <taxon>Bacteria</taxon>
        <taxon>Bacillati</taxon>
        <taxon>Actinomycetota</taxon>
        <taxon>Actinomycetes</taxon>
        <taxon>Micrococcales</taxon>
        <taxon>Microbacteriaceae</taxon>
        <taxon>Microbacterium</taxon>
    </lineage>
</organism>
<sequence>MSSESSTSDRDVELRRMLVATASAAPTRSRRRWSVAGPIVAFALAGALTGAVSAAALSTPAQEPDVNVEAMTSALVYDDTQLFGAPALLSGQGNTTVQLGAKPEGATELVVAFQCEDPGRFDFLLDGVIVGTSICDEESTSSAGGGSFFTVGDGDTHTFAVVTDEQSRYVLWASWAARAVPPAASQAQAEAMADGQVTDAEYRAAFARYSECMTKAGYPLLGVNDAGTVITYSNSNEAVTSGVEGRCYALEFGQIDAAWQIANEYESETQRALRACLEAEGITPGPDVATVWQQLQDAGIDPVECTTGTKSPFNE</sequence>
<protein>
    <submittedName>
        <fullName evidence="2">Uncharacterized protein</fullName>
    </submittedName>
</protein>
<feature type="transmembrane region" description="Helical" evidence="1">
    <location>
        <begin position="35"/>
        <end position="57"/>
    </location>
</feature>
<evidence type="ECO:0000256" key="1">
    <source>
        <dbReference type="SAM" id="Phobius"/>
    </source>
</evidence>
<keyword evidence="1" id="KW-1133">Transmembrane helix</keyword>
<keyword evidence="3" id="KW-1185">Reference proteome</keyword>
<proteinExistence type="predicted"/>
<name>A0ABP5B7U0_9MICO</name>
<accession>A0ABP5B7U0</accession>
<dbReference type="Proteomes" id="UP001501343">
    <property type="component" value="Unassembled WGS sequence"/>
</dbReference>
<evidence type="ECO:0000313" key="2">
    <source>
        <dbReference type="EMBL" id="GAA1935228.1"/>
    </source>
</evidence>